<keyword evidence="4" id="KW-0472">Membrane</keyword>
<evidence type="ECO:0000259" key="5">
    <source>
        <dbReference type="SMART" id="SM00563"/>
    </source>
</evidence>
<feature type="transmembrane region" description="Helical" evidence="4">
    <location>
        <begin position="100"/>
        <end position="118"/>
    </location>
</feature>
<dbReference type="SMART" id="SM00563">
    <property type="entry name" value="PlsC"/>
    <property type="match status" value="1"/>
</dbReference>
<dbReference type="GO" id="GO:0003841">
    <property type="term" value="F:1-acylglycerol-3-phosphate O-acyltransferase activity"/>
    <property type="evidence" value="ECO:0007669"/>
    <property type="project" value="TreeGrafter"/>
</dbReference>
<name>A0A5C1AGT8_9BACT</name>
<dbReference type="PANTHER" id="PTHR10434:SF11">
    <property type="entry name" value="1-ACYL-SN-GLYCEROL-3-PHOSPHATE ACYLTRANSFERASE"/>
    <property type="match status" value="1"/>
</dbReference>
<proteinExistence type="predicted"/>
<dbReference type="CDD" id="cd07989">
    <property type="entry name" value="LPLAT_AGPAT-like"/>
    <property type="match status" value="1"/>
</dbReference>
<dbReference type="SUPFAM" id="SSF69593">
    <property type="entry name" value="Glycerol-3-phosphate (1)-acyltransferase"/>
    <property type="match status" value="1"/>
</dbReference>
<dbReference type="InterPro" id="IPR002123">
    <property type="entry name" value="Plipid/glycerol_acylTrfase"/>
</dbReference>
<feature type="domain" description="Phospholipid/glycerol acyltransferase" evidence="5">
    <location>
        <begin position="218"/>
        <end position="336"/>
    </location>
</feature>
<dbReference type="KEGG" id="lrs:PX52LOC_05054"/>
<protein>
    <submittedName>
        <fullName evidence="6">1-acyl-sn-glycerol-3-phosphate acyltransferase</fullName>
    </submittedName>
</protein>
<dbReference type="Pfam" id="PF01553">
    <property type="entry name" value="Acyltransferase"/>
    <property type="match status" value="1"/>
</dbReference>
<evidence type="ECO:0000256" key="2">
    <source>
        <dbReference type="ARBA" id="ARBA00022679"/>
    </source>
</evidence>
<organism evidence="6 7">
    <name type="scientific">Limnoglobus roseus</name>
    <dbReference type="NCBI Taxonomy" id="2598579"/>
    <lineage>
        <taxon>Bacteria</taxon>
        <taxon>Pseudomonadati</taxon>
        <taxon>Planctomycetota</taxon>
        <taxon>Planctomycetia</taxon>
        <taxon>Gemmatales</taxon>
        <taxon>Gemmataceae</taxon>
        <taxon>Limnoglobus</taxon>
    </lineage>
</organism>
<accession>A0A5C1AGT8</accession>
<evidence type="ECO:0000256" key="3">
    <source>
        <dbReference type="ARBA" id="ARBA00023315"/>
    </source>
</evidence>
<reference evidence="7" key="1">
    <citation type="submission" date="2019-08" db="EMBL/GenBank/DDBJ databases">
        <title>Limnoglobus roseus gen. nov., sp. nov., a novel freshwater planctomycete with a giant genome from the family Gemmataceae.</title>
        <authorList>
            <person name="Kulichevskaya I.S."/>
            <person name="Naumoff D.G."/>
            <person name="Miroshnikov K."/>
            <person name="Ivanova A."/>
            <person name="Philippov D.A."/>
            <person name="Hakobyan A."/>
            <person name="Rijpstra I.C."/>
            <person name="Sinninghe Damste J.S."/>
            <person name="Liesack W."/>
            <person name="Dedysh S.N."/>
        </authorList>
    </citation>
    <scope>NUCLEOTIDE SEQUENCE [LARGE SCALE GENOMIC DNA]</scope>
    <source>
        <strain evidence="7">PX52</strain>
    </source>
</reference>
<keyword evidence="4" id="KW-0812">Transmembrane</keyword>
<keyword evidence="7" id="KW-1185">Reference proteome</keyword>
<dbReference type="RefSeq" id="WP_168219183.1">
    <property type="nucleotide sequence ID" value="NZ_CP042425.1"/>
</dbReference>
<dbReference type="PANTHER" id="PTHR10434">
    <property type="entry name" value="1-ACYL-SN-GLYCEROL-3-PHOSPHATE ACYLTRANSFERASE"/>
    <property type="match status" value="1"/>
</dbReference>
<feature type="transmembrane region" description="Helical" evidence="4">
    <location>
        <begin position="21"/>
        <end position="40"/>
    </location>
</feature>
<feature type="transmembrane region" description="Helical" evidence="4">
    <location>
        <begin position="52"/>
        <end position="69"/>
    </location>
</feature>
<comment type="pathway">
    <text evidence="1">Lipid metabolism.</text>
</comment>
<keyword evidence="2 6" id="KW-0808">Transferase</keyword>
<evidence type="ECO:0000256" key="4">
    <source>
        <dbReference type="SAM" id="Phobius"/>
    </source>
</evidence>
<evidence type="ECO:0000256" key="1">
    <source>
        <dbReference type="ARBA" id="ARBA00005189"/>
    </source>
</evidence>
<evidence type="ECO:0000313" key="7">
    <source>
        <dbReference type="Proteomes" id="UP000324974"/>
    </source>
</evidence>
<feature type="transmembrane region" description="Helical" evidence="4">
    <location>
        <begin position="74"/>
        <end position="94"/>
    </location>
</feature>
<gene>
    <name evidence="6" type="ORF">PX52LOC_05054</name>
</gene>
<dbReference type="AlphaFoldDB" id="A0A5C1AGT8"/>
<feature type="transmembrane region" description="Helical" evidence="4">
    <location>
        <begin position="139"/>
        <end position="156"/>
    </location>
</feature>
<dbReference type="EMBL" id="CP042425">
    <property type="protein sequence ID" value="QEL18040.1"/>
    <property type="molecule type" value="Genomic_DNA"/>
</dbReference>
<evidence type="ECO:0000313" key="6">
    <source>
        <dbReference type="EMBL" id="QEL18040.1"/>
    </source>
</evidence>
<sequence>MDAVTPSEGHKSQRTADRFLGAARVCVFGVVLNLFVVVRASESLSVSFPNNLYHLLAIPIGAILSLLFLHRFRVLGLCPPAILLLSISVLSAWFLDVWPFWALVVASFAGGVVIGAYLRYEWQATGVGLVSRTIPTGDWLALVVMAATLVGLQGYYPQLTAQTVRSSLSVFDLALLAFCWVRLFRPFFELCVEAVVWRGYRIAPRGSGLSEFPRQGPVLVIANHACWWDPLFLAKVLPRPITPMMTSAFYDRWFLRPLMVYVFQTIRVADVHIRREAPEIQEAIQALDQGKCVVIFPEGYLRRKEEIPLRRFGRGVWEILKSRPQTPVVAGWIEGGWGSYASYWNGPPTKNKKNEFRRPITVGLAPAQCVTPEILQHHLQTRLTLMNQVSQARLQLGLPPLPEFEWKANEEAEASSQSSES</sequence>
<keyword evidence="4" id="KW-1133">Transmembrane helix</keyword>
<keyword evidence="3 6" id="KW-0012">Acyltransferase</keyword>
<dbReference type="Proteomes" id="UP000324974">
    <property type="component" value="Chromosome"/>
</dbReference>
<dbReference type="GO" id="GO:0006654">
    <property type="term" value="P:phosphatidic acid biosynthetic process"/>
    <property type="evidence" value="ECO:0007669"/>
    <property type="project" value="TreeGrafter"/>
</dbReference>